<organism evidence="2 3">
    <name type="scientific">Helicobacter ganmani</name>
    <dbReference type="NCBI Taxonomy" id="60246"/>
    <lineage>
        <taxon>Bacteria</taxon>
        <taxon>Pseudomonadati</taxon>
        <taxon>Campylobacterota</taxon>
        <taxon>Epsilonproteobacteria</taxon>
        <taxon>Campylobacterales</taxon>
        <taxon>Helicobacteraceae</taxon>
        <taxon>Helicobacter</taxon>
    </lineage>
</organism>
<name>A0A3D8IGM7_9HELI</name>
<dbReference type="AlphaFoldDB" id="A0A3D8IGM7"/>
<dbReference type="OrthoDB" id="5329853at2"/>
<dbReference type="EMBL" id="NXLS01000002">
    <property type="protein sequence ID" value="RDU63711.1"/>
    <property type="molecule type" value="Genomic_DNA"/>
</dbReference>
<gene>
    <name evidence="2" type="ORF">CQA43_02495</name>
</gene>
<dbReference type="GeneID" id="82535153"/>
<accession>A0A3D8IGM7</accession>
<dbReference type="Proteomes" id="UP000256650">
    <property type="component" value="Unassembled WGS sequence"/>
</dbReference>
<evidence type="ECO:0000313" key="3">
    <source>
        <dbReference type="Proteomes" id="UP000256650"/>
    </source>
</evidence>
<sequence length="65" mass="7264">MEFLDEGLSFCSFFEVVELEVNKSSSQSKSENKSGGTIHLNSTEQNERLMILYSKQIANSTNSAK</sequence>
<evidence type="ECO:0000256" key="1">
    <source>
        <dbReference type="SAM" id="MobiDB-lite"/>
    </source>
</evidence>
<dbReference type="RefSeq" id="WP_115551042.1">
    <property type="nucleotide sequence ID" value="NZ_CAONBV010000108.1"/>
</dbReference>
<keyword evidence="3" id="KW-1185">Reference proteome</keyword>
<evidence type="ECO:0000313" key="2">
    <source>
        <dbReference type="EMBL" id="RDU63711.1"/>
    </source>
</evidence>
<comment type="caution">
    <text evidence="2">The sequence shown here is derived from an EMBL/GenBank/DDBJ whole genome shotgun (WGS) entry which is preliminary data.</text>
</comment>
<reference evidence="2 3" key="1">
    <citation type="submission" date="2018-04" db="EMBL/GenBank/DDBJ databases">
        <title>Novel Campyloabacter and Helicobacter Species and Strains.</title>
        <authorList>
            <person name="Mannion A.J."/>
            <person name="Shen Z."/>
            <person name="Fox J.G."/>
        </authorList>
    </citation>
    <scope>NUCLEOTIDE SEQUENCE [LARGE SCALE GENOMIC DNA]</scope>
    <source>
        <strain evidence="2 3">MIT 99-5101</strain>
    </source>
</reference>
<protein>
    <submittedName>
        <fullName evidence="2">Uncharacterized protein</fullName>
    </submittedName>
</protein>
<feature type="region of interest" description="Disordered" evidence="1">
    <location>
        <begin position="23"/>
        <end position="42"/>
    </location>
</feature>
<proteinExistence type="predicted"/>